<keyword evidence="3" id="KW-0328">Glycosyltransferase</keyword>
<proteinExistence type="predicted"/>
<evidence type="ECO:0000256" key="1">
    <source>
        <dbReference type="ARBA" id="ARBA00004651"/>
    </source>
</evidence>
<dbReference type="PANTHER" id="PTHR33908:SF3">
    <property type="entry name" value="UNDECAPRENYL PHOSPHATE-ALPHA-4-AMINO-4-DEOXY-L-ARABINOSE ARABINOSYL TRANSFERASE"/>
    <property type="match status" value="1"/>
</dbReference>
<evidence type="ECO:0000256" key="6">
    <source>
        <dbReference type="ARBA" id="ARBA00022989"/>
    </source>
</evidence>
<sequence>MKTLNWRHYVALALLTFGLFLPGRMTLPPLDRDEPRYMEASAQMLETRNFIDVRFLDQPRYLQPAGIYWLEAGAEALFGGVHARHLAWPYRIPSLIAVTLAVTLTAYLGANLFGGPAGLLAGALLAVSTLMTAEGRMATIDTVLLLDILLIETALLSAFLDRQADRPTRLATALLYWAAIGCGLMLKGPVVLIPAFGTPLALWAVERDKAWWSRLRPAWGWLLSVAIVLPWCVAIDIVSHGHFFSRAVGTNFLGKIGHGQQAHGMLPGYYLLVFGLSFWPGSLFAVLALPAIWQHRRDARVRFLLCWILPHWLVFEFIATKLPHYVLPTYPAIAMLAAAFLTAWPVHKPLARWARWLMTTYAIIWCVIGVAFCGAGVCLLWQLEHHVTPGAVIATCGALPLMALAIRLLMRGERLHGAVSAVAAAVVIHAGLFIAVIPALDTIRLAPRAAALFDDYRPCAESRLISVSYSEPSLAFLAGASTRFLGIDAAADLMGKDGECTLVLVDRRDESAFRAAMQQHGRNIVEYGRVAGLNYSNGHKLDLGLFAGVMP</sequence>
<keyword evidence="10" id="KW-1185">Reference proteome</keyword>
<dbReference type="GO" id="GO:0005886">
    <property type="term" value="C:plasma membrane"/>
    <property type="evidence" value="ECO:0007669"/>
    <property type="project" value="UniProtKB-SubCell"/>
</dbReference>
<dbReference type="PANTHER" id="PTHR33908">
    <property type="entry name" value="MANNOSYLTRANSFERASE YKCB-RELATED"/>
    <property type="match status" value="1"/>
</dbReference>
<dbReference type="EMBL" id="CP014691">
    <property type="protein sequence ID" value="AQS88566.1"/>
    <property type="molecule type" value="Genomic_DNA"/>
</dbReference>
<keyword evidence="2" id="KW-1003">Cell membrane</keyword>
<dbReference type="GO" id="GO:0016763">
    <property type="term" value="F:pentosyltransferase activity"/>
    <property type="evidence" value="ECO:0007669"/>
    <property type="project" value="TreeGrafter"/>
</dbReference>
<evidence type="ECO:0000256" key="2">
    <source>
        <dbReference type="ARBA" id="ARBA00022475"/>
    </source>
</evidence>
<comment type="subcellular location">
    <subcellularLocation>
        <location evidence="1">Cell membrane</location>
        <topology evidence="1">Multi-pass membrane protein</topology>
    </subcellularLocation>
</comment>
<dbReference type="Proteomes" id="UP000188604">
    <property type="component" value="Chromosome"/>
</dbReference>
<dbReference type="GO" id="GO:0009103">
    <property type="term" value="P:lipopolysaccharide biosynthetic process"/>
    <property type="evidence" value="ECO:0007669"/>
    <property type="project" value="TreeGrafter"/>
</dbReference>
<dbReference type="RefSeq" id="WP_077807600.1">
    <property type="nucleotide sequence ID" value="NZ_BJXS01000006.1"/>
</dbReference>
<evidence type="ECO:0000313" key="10">
    <source>
        <dbReference type="Proteomes" id="UP000188604"/>
    </source>
</evidence>
<feature type="domain" description="Glycosyltransferase RgtA/B/C/D-like" evidence="8">
    <location>
        <begin position="64"/>
        <end position="232"/>
    </location>
</feature>
<keyword evidence="5" id="KW-0812">Transmembrane</keyword>
<evidence type="ECO:0000256" key="5">
    <source>
        <dbReference type="ARBA" id="ARBA00022692"/>
    </source>
</evidence>
<organism evidence="9 10">
    <name type="scientific">Neoasaia chiangmaiensis</name>
    <dbReference type="NCBI Taxonomy" id="320497"/>
    <lineage>
        <taxon>Bacteria</taxon>
        <taxon>Pseudomonadati</taxon>
        <taxon>Pseudomonadota</taxon>
        <taxon>Alphaproteobacteria</taxon>
        <taxon>Acetobacterales</taxon>
        <taxon>Acetobacteraceae</taxon>
        <taxon>Neoasaia</taxon>
    </lineage>
</organism>
<accession>A0A1U9KRW5</accession>
<evidence type="ECO:0000259" key="8">
    <source>
        <dbReference type="Pfam" id="PF13231"/>
    </source>
</evidence>
<reference evidence="9 10" key="1">
    <citation type="submission" date="2016-03" db="EMBL/GenBank/DDBJ databases">
        <title>Acetic acid bacteria sequencing.</title>
        <authorList>
            <person name="Brandt J."/>
            <person name="Jakob F."/>
            <person name="Vogel R.F."/>
        </authorList>
    </citation>
    <scope>NUCLEOTIDE SEQUENCE [LARGE SCALE GENOMIC DNA]</scope>
    <source>
        <strain evidence="9 10">NBRC 101099</strain>
    </source>
</reference>
<keyword evidence="6" id="KW-1133">Transmembrane helix</keyword>
<dbReference type="STRING" id="320497.A0U93_12165"/>
<name>A0A1U9KRW5_9PROT</name>
<dbReference type="GO" id="GO:0010041">
    <property type="term" value="P:response to iron(III) ion"/>
    <property type="evidence" value="ECO:0007669"/>
    <property type="project" value="TreeGrafter"/>
</dbReference>
<dbReference type="OrthoDB" id="9810951at2"/>
<evidence type="ECO:0000313" key="9">
    <source>
        <dbReference type="EMBL" id="AQS88566.1"/>
    </source>
</evidence>
<dbReference type="InterPro" id="IPR038731">
    <property type="entry name" value="RgtA/B/C-like"/>
</dbReference>
<evidence type="ECO:0000256" key="3">
    <source>
        <dbReference type="ARBA" id="ARBA00022676"/>
    </source>
</evidence>
<dbReference type="AlphaFoldDB" id="A0A1U9KRW5"/>
<protein>
    <submittedName>
        <fullName evidence="9">Glycosyl transferase</fullName>
    </submittedName>
</protein>
<evidence type="ECO:0000256" key="7">
    <source>
        <dbReference type="ARBA" id="ARBA00023136"/>
    </source>
</evidence>
<keyword evidence="7" id="KW-0472">Membrane</keyword>
<evidence type="ECO:0000256" key="4">
    <source>
        <dbReference type="ARBA" id="ARBA00022679"/>
    </source>
</evidence>
<dbReference type="Pfam" id="PF13231">
    <property type="entry name" value="PMT_2"/>
    <property type="match status" value="1"/>
</dbReference>
<keyword evidence="4 9" id="KW-0808">Transferase</keyword>
<dbReference type="KEGG" id="nch:A0U93_12165"/>
<dbReference type="InterPro" id="IPR050297">
    <property type="entry name" value="LipidA_mod_glycosyltrf_83"/>
</dbReference>
<gene>
    <name evidence="9" type="ORF">A0U93_12165</name>
</gene>